<dbReference type="GO" id="GO:0042719">
    <property type="term" value="C:mitochondrial intermembrane space chaperone complex"/>
    <property type="evidence" value="ECO:0007669"/>
    <property type="project" value="UniProtKB-ARBA"/>
</dbReference>
<dbReference type="GO" id="GO:0045039">
    <property type="term" value="P:protein insertion into mitochondrial inner membrane"/>
    <property type="evidence" value="ECO:0007669"/>
    <property type="project" value="UniProtKB-ARBA"/>
</dbReference>
<evidence type="ECO:0000256" key="7">
    <source>
        <dbReference type="ARBA" id="ARBA00022833"/>
    </source>
</evidence>
<evidence type="ECO:0000256" key="2">
    <source>
        <dbReference type="ARBA" id="ARBA00004173"/>
    </source>
</evidence>
<dbReference type="Gene3D" id="1.10.287.810">
    <property type="entry name" value="Mitochondrial import inner membrane translocase subunit tim13 like domains"/>
    <property type="match status" value="1"/>
</dbReference>
<dbReference type="Proteomes" id="UP000681722">
    <property type="component" value="Unassembled WGS sequence"/>
</dbReference>
<keyword evidence="9 16" id="KW-1133">Transmembrane helix</keyword>
<dbReference type="EMBL" id="CAJOBC010002416">
    <property type="protein sequence ID" value="CAF3732121.1"/>
    <property type="molecule type" value="Genomic_DNA"/>
</dbReference>
<dbReference type="GO" id="GO:0000323">
    <property type="term" value="C:lytic vacuole"/>
    <property type="evidence" value="ECO:0007669"/>
    <property type="project" value="TreeGrafter"/>
</dbReference>
<keyword evidence="15" id="KW-0143">Chaperone</keyword>
<dbReference type="InterPro" id="IPR007305">
    <property type="entry name" value="Vesicle_transpt_Got1/SFT2"/>
</dbReference>
<feature type="transmembrane region" description="Helical" evidence="16">
    <location>
        <begin position="33"/>
        <end position="53"/>
    </location>
</feature>
<dbReference type="GO" id="GO:0016020">
    <property type="term" value="C:membrane"/>
    <property type="evidence" value="ECO:0007669"/>
    <property type="project" value="UniProtKB-SubCell"/>
</dbReference>
<dbReference type="Pfam" id="PF04178">
    <property type="entry name" value="Got1"/>
    <property type="match status" value="1"/>
</dbReference>
<keyword evidence="11" id="KW-0175">Coiled coil</keyword>
<keyword evidence="10" id="KW-0811">Translocation</keyword>
<evidence type="ECO:0000313" key="18">
    <source>
        <dbReference type="EMBL" id="CAF0957266.1"/>
    </source>
</evidence>
<dbReference type="OrthoDB" id="7813104at2759"/>
<dbReference type="EMBL" id="CAJNOQ010002417">
    <property type="protein sequence ID" value="CAF0957266.1"/>
    <property type="molecule type" value="Genomic_DNA"/>
</dbReference>
<dbReference type="GO" id="GO:0005768">
    <property type="term" value="C:endosome"/>
    <property type="evidence" value="ECO:0007669"/>
    <property type="project" value="TreeGrafter"/>
</dbReference>
<sequence length="641" mass="75290">MQSLKRVFTISGTYTHTDDSMVQSLSWNTRIKGFAICFGLGAIFGVVSVIVFMTSGNLTVFAILYTFANIFALGSTIFLMGPLNQLKKMFAETRIIATIIFLKRLKRITTVSLRNLTLNEFDFFVHFTLHRADNTIAFYTSECMENERNPEWTNLIFPKSVQCLQDFIMRVWVTSKNRKLNNNIYNPIKRLFIEYQIYLNDLKPDTDVRGKDYDRINSLCLEMFGYSFGDNDETNELEQNSNFKIPNSLLRYLHKSYTRESIYRIINVINAIQNEKDLSKICLHNLQKYITPNQIYSEAIKERETRQLKVKCLKHHSNIQKYHLDIQKYLQNNKRTKVDERKIQLEKNFTLLHEQQEDLILIDKNIEQSKSILRELKQLVIYRQNEIVNDIARYVYPISINSMHEYCIAGLKLPQAEDKILQSTYGRERDNDAISIAINYCCHFVLIISQFVQLPLRFPIEYNSSISKIFDYTLSSSEKTIEFPLYIHNDLNAFHYGFFLLNRNIGQMMYHCRTIGRNTDYRKTLENLKDLIDHHFSLSNNFKYISKMSLSSSDMNTSKLDTAQRQQIMSTVQQQLAIQNAQELLQKLSDKCFKMCISKPGGSLSNPEQKCISLCMDRYMDAWNIVSRTYAERIKREQNRM</sequence>
<dbReference type="GO" id="GO:0015031">
    <property type="term" value="P:protein transport"/>
    <property type="evidence" value="ECO:0007669"/>
    <property type="project" value="UniProtKB-KW"/>
</dbReference>
<name>A0A814DHQ7_9BILA</name>
<comment type="similarity">
    <text evidence="3">Belongs to the small Tim family.</text>
</comment>
<evidence type="ECO:0000256" key="4">
    <source>
        <dbReference type="ARBA" id="ARBA00022448"/>
    </source>
</evidence>
<evidence type="ECO:0000256" key="10">
    <source>
        <dbReference type="ARBA" id="ARBA00023010"/>
    </source>
</evidence>
<gene>
    <name evidence="18" type="ORF">GPM918_LOCUS11565</name>
    <name evidence="19" type="ORF">SRO942_LOCUS11563</name>
</gene>
<dbReference type="Proteomes" id="UP000663829">
    <property type="component" value="Unassembled WGS sequence"/>
</dbReference>
<evidence type="ECO:0000256" key="3">
    <source>
        <dbReference type="ARBA" id="ARBA00006720"/>
    </source>
</evidence>
<accession>A0A814DHQ7</accession>
<keyword evidence="8" id="KW-0653">Protein transport</keyword>
<keyword evidence="4" id="KW-0813">Transport</keyword>
<evidence type="ECO:0000256" key="15">
    <source>
        <dbReference type="ARBA" id="ARBA00023186"/>
    </source>
</evidence>
<reference evidence="18" key="1">
    <citation type="submission" date="2021-02" db="EMBL/GenBank/DDBJ databases">
        <authorList>
            <person name="Nowell W R."/>
        </authorList>
    </citation>
    <scope>NUCLEOTIDE SEQUENCE</scope>
</reference>
<comment type="subcellular location">
    <subcellularLocation>
        <location evidence="1">Membrane</location>
        <topology evidence="1">Multi-pass membrane protein</topology>
    </subcellularLocation>
    <subcellularLocation>
        <location evidence="2">Mitochondrion</location>
    </subcellularLocation>
</comment>
<comment type="caution">
    <text evidence="18">The sequence shown here is derived from an EMBL/GenBank/DDBJ whole genome shotgun (WGS) entry which is preliminary data.</text>
</comment>
<keyword evidence="20" id="KW-1185">Reference proteome</keyword>
<evidence type="ECO:0000256" key="8">
    <source>
        <dbReference type="ARBA" id="ARBA00022927"/>
    </source>
</evidence>
<dbReference type="GO" id="GO:0046872">
    <property type="term" value="F:metal ion binding"/>
    <property type="evidence" value="ECO:0007669"/>
    <property type="project" value="UniProtKB-KW"/>
</dbReference>
<dbReference type="GO" id="GO:0035493">
    <property type="term" value="P:SNARE complex assembly"/>
    <property type="evidence" value="ECO:0007669"/>
    <property type="project" value="TreeGrafter"/>
</dbReference>
<keyword evidence="12" id="KW-0496">Mitochondrion</keyword>
<dbReference type="Pfam" id="PF02953">
    <property type="entry name" value="zf-Tim10_DDP"/>
    <property type="match status" value="1"/>
</dbReference>
<keyword evidence="5 16" id="KW-0812">Transmembrane</keyword>
<evidence type="ECO:0000256" key="1">
    <source>
        <dbReference type="ARBA" id="ARBA00004141"/>
    </source>
</evidence>
<feature type="domain" description="Tim10-like" evidence="17">
    <location>
        <begin position="572"/>
        <end position="632"/>
    </location>
</feature>
<dbReference type="InterPro" id="IPR004217">
    <property type="entry name" value="Tim10-like"/>
</dbReference>
<dbReference type="InterPro" id="IPR035427">
    <property type="entry name" value="Tim10-like_dom_sf"/>
</dbReference>
<evidence type="ECO:0000256" key="6">
    <source>
        <dbReference type="ARBA" id="ARBA00022723"/>
    </source>
</evidence>
<keyword evidence="13 16" id="KW-0472">Membrane</keyword>
<dbReference type="PANTHER" id="PTHR15157">
    <property type="entry name" value="UV RADIATION RESISTANCE-ASSOCIATED GENE PROTEIN"/>
    <property type="match status" value="1"/>
</dbReference>
<evidence type="ECO:0000256" key="13">
    <source>
        <dbReference type="ARBA" id="ARBA00023136"/>
    </source>
</evidence>
<keyword evidence="6" id="KW-0479">Metal-binding</keyword>
<dbReference type="PANTHER" id="PTHR15157:SF5">
    <property type="entry name" value="UV RADIATION RESISTANCE-ASSOCIATED GENE PROTEIN"/>
    <property type="match status" value="1"/>
</dbReference>
<evidence type="ECO:0000256" key="11">
    <source>
        <dbReference type="ARBA" id="ARBA00023054"/>
    </source>
</evidence>
<evidence type="ECO:0000256" key="14">
    <source>
        <dbReference type="ARBA" id="ARBA00023157"/>
    </source>
</evidence>
<dbReference type="AlphaFoldDB" id="A0A814DHQ7"/>
<evidence type="ECO:0000256" key="12">
    <source>
        <dbReference type="ARBA" id="ARBA00023128"/>
    </source>
</evidence>
<protein>
    <recommendedName>
        <fullName evidence="17">Tim10-like domain-containing protein</fullName>
    </recommendedName>
</protein>
<dbReference type="FunFam" id="1.10.287.810:FF:000001">
    <property type="entry name" value="mitochondrial import inner membrane translocase subunit TIM13"/>
    <property type="match status" value="1"/>
</dbReference>
<evidence type="ECO:0000313" key="19">
    <source>
        <dbReference type="EMBL" id="CAF3732121.1"/>
    </source>
</evidence>
<dbReference type="GO" id="GO:0000149">
    <property type="term" value="F:SNARE binding"/>
    <property type="evidence" value="ECO:0007669"/>
    <property type="project" value="TreeGrafter"/>
</dbReference>
<keyword evidence="14" id="KW-1015">Disulfide bond</keyword>
<proteinExistence type="inferred from homology"/>
<evidence type="ECO:0000313" key="20">
    <source>
        <dbReference type="Proteomes" id="UP000663829"/>
    </source>
</evidence>
<organism evidence="18 20">
    <name type="scientific">Didymodactylos carnosus</name>
    <dbReference type="NCBI Taxonomy" id="1234261"/>
    <lineage>
        <taxon>Eukaryota</taxon>
        <taxon>Metazoa</taxon>
        <taxon>Spiralia</taxon>
        <taxon>Gnathifera</taxon>
        <taxon>Rotifera</taxon>
        <taxon>Eurotatoria</taxon>
        <taxon>Bdelloidea</taxon>
        <taxon>Philodinida</taxon>
        <taxon>Philodinidae</taxon>
        <taxon>Didymodactylos</taxon>
    </lineage>
</organism>
<evidence type="ECO:0000256" key="5">
    <source>
        <dbReference type="ARBA" id="ARBA00022692"/>
    </source>
</evidence>
<evidence type="ECO:0000259" key="17">
    <source>
        <dbReference type="Pfam" id="PF02953"/>
    </source>
</evidence>
<evidence type="ECO:0000256" key="16">
    <source>
        <dbReference type="SAM" id="Phobius"/>
    </source>
</evidence>
<dbReference type="SUPFAM" id="SSF144122">
    <property type="entry name" value="Tim10-like"/>
    <property type="match status" value="1"/>
</dbReference>
<keyword evidence="7" id="KW-0862">Zinc</keyword>
<feature type="transmembrane region" description="Helical" evidence="16">
    <location>
        <begin position="59"/>
        <end position="80"/>
    </location>
</feature>
<evidence type="ECO:0000256" key="9">
    <source>
        <dbReference type="ARBA" id="ARBA00022989"/>
    </source>
</evidence>